<dbReference type="SUPFAM" id="SSF53335">
    <property type="entry name" value="S-adenosyl-L-methionine-dependent methyltransferases"/>
    <property type="match status" value="1"/>
</dbReference>
<reference evidence="4" key="1">
    <citation type="journal article" date="2011" name="Antimicrob. Agents Chemother.">
        <title>Heterogeneity of Tn5253-Like Composite Elements in Clinical Streptococcus pneumoniae Isolates.</title>
        <authorList>
            <person name="Mingoia M."/>
            <person name="Tili E."/>
            <person name="Manso E."/>
            <person name="Varaldo P.E."/>
            <person name="Montanari M.P."/>
        </authorList>
    </citation>
    <scope>NUCLEOTIDE SEQUENCE</scope>
    <source>
        <strain evidence="4">SpnA213</strain>
    </source>
</reference>
<evidence type="ECO:0000256" key="2">
    <source>
        <dbReference type="ARBA" id="ARBA00022679"/>
    </source>
</evidence>
<proteinExistence type="predicted"/>
<dbReference type="GO" id="GO:0008168">
    <property type="term" value="F:methyltransferase activity"/>
    <property type="evidence" value="ECO:0007669"/>
    <property type="project" value="UniProtKB-KW"/>
</dbReference>
<name>D3GM92_STREE</name>
<evidence type="ECO:0000256" key="3">
    <source>
        <dbReference type="ARBA" id="ARBA00022747"/>
    </source>
</evidence>
<dbReference type="EMBL" id="FM201786">
    <property type="protein sequence ID" value="CBJ23522.1"/>
    <property type="molecule type" value="Genomic_DNA"/>
</dbReference>
<dbReference type="Gene3D" id="3.90.120.10">
    <property type="entry name" value="DNA Methylase, subunit A, domain 2"/>
    <property type="match status" value="1"/>
</dbReference>
<evidence type="ECO:0000256" key="1">
    <source>
        <dbReference type="ARBA" id="ARBA00022603"/>
    </source>
</evidence>
<dbReference type="GO" id="GO:0032259">
    <property type="term" value="P:methylation"/>
    <property type="evidence" value="ECO:0007669"/>
    <property type="project" value="UniProtKB-KW"/>
</dbReference>
<dbReference type="InterPro" id="IPR029063">
    <property type="entry name" value="SAM-dependent_MTases_sf"/>
</dbReference>
<evidence type="ECO:0000313" key="4">
    <source>
        <dbReference type="EMBL" id="CBJ23522.1"/>
    </source>
</evidence>
<dbReference type="GO" id="GO:0009307">
    <property type="term" value="P:DNA restriction-modification system"/>
    <property type="evidence" value="ECO:0007669"/>
    <property type="project" value="UniProtKB-KW"/>
</dbReference>
<organism evidence="4">
    <name type="scientific">Streptococcus pneumoniae</name>
    <dbReference type="NCBI Taxonomy" id="1313"/>
    <lineage>
        <taxon>Bacteria</taxon>
        <taxon>Bacillati</taxon>
        <taxon>Bacillota</taxon>
        <taxon>Bacilli</taxon>
        <taxon>Lactobacillales</taxon>
        <taxon>Streptococcaceae</taxon>
        <taxon>Streptococcus</taxon>
    </lineage>
</organism>
<keyword evidence="1 4" id="KW-0489">Methyltransferase</keyword>
<dbReference type="AlphaFoldDB" id="D3GM92"/>
<accession>D3GM92</accession>
<protein>
    <submittedName>
        <fullName evidence="4">Putative methyltransferase</fullName>
    </submittedName>
</protein>
<sequence length="372" mass="42173">MLNSKDFGVPQNRERVFIIGHSRKRGTRLLFPFRREGQATNPETLKILGNLNPSKSGMSGKVYYSEGLAPTLVRGKGEGFKIAIPCMTPDRLDKRQNGRRFKDNQEPMFTLNTQDRHGIVVVGDLPTSFKETGRVYGSEGLSPTLTTMQGGDKIPKILIPEPIQFLKVREATKKGYAQAEIGDSINLERPSSQHRRGRVGKGIANTLTTSGQMGVVVASYEGEDKQVYQVAGVLIDGQFYRLRIRRITPMDEQIFLMPNYPCEFEVTFLDDYHKKHNYPLFYESYLQNIMEFLESQDIKNGADAFVDDHQNLVFVLYGQGYRAEGKEGILTTQVTVKAFDEDKKPINFANLLDSLIVSEYQMEPNLWEVSHD</sequence>
<keyword evidence="3" id="KW-0680">Restriction system</keyword>
<dbReference type="InterPro" id="IPR001525">
    <property type="entry name" value="C5_MeTfrase"/>
</dbReference>
<keyword evidence="2 4" id="KW-0808">Transferase</keyword>
<dbReference type="Pfam" id="PF00145">
    <property type="entry name" value="DNA_methylase"/>
    <property type="match status" value="1"/>
</dbReference>